<organism evidence="3 4">
    <name type="scientific">Mycena venus</name>
    <dbReference type="NCBI Taxonomy" id="2733690"/>
    <lineage>
        <taxon>Eukaryota</taxon>
        <taxon>Fungi</taxon>
        <taxon>Dikarya</taxon>
        <taxon>Basidiomycota</taxon>
        <taxon>Agaricomycotina</taxon>
        <taxon>Agaricomycetes</taxon>
        <taxon>Agaricomycetidae</taxon>
        <taxon>Agaricales</taxon>
        <taxon>Marasmiineae</taxon>
        <taxon>Mycenaceae</taxon>
        <taxon>Mycena</taxon>
    </lineage>
</organism>
<comment type="caution">
    <text evidence="3">The sequence shown here is derived from an EMBL/GenBank/DDBJ whole genome shotgun (WGS) entry which is preliminary data.</text>
</comment>
<keyword evidence="2" id="KW-0732">Signal</keyword>
<name>A0A8H6XNQ9_9AGAR</name>
<gene>
    <name evidence="3" type="ORF">MVEN_01628100</name>
</gene>
<keyword evidence="4" id="KW-1185">Reference proteome</keyword>
<dbReference type="AlphaFoldDB" id="A0A8H6XNQ9"/>
<evidence type="ECO:0000313" key="3">
    <source>
        <dbReference type="EMBL" id="KAF7344678.1"/>
    </source>
</evidence>
<proteinExistence type="predicted"/>
<reference evidence="3" key="1">
    <citation type="submission" date="2020-05" db="EMBL/GenBank/DDBJ databases">
        <title>Mycena genomes resolve the evolution of fungal bioluminescence.</title>
        <authorList>
            <person name="Tsai I.J."/>
        </authorList>
    </citation>
    <scope>NUCLEOTIDE SEQUENCE</scope>
    <source>
        <strain evidence="3">CCC161011</strain>
    </source>
</reference>
<accession>A0A8H6XNQ9</accession>
<protein>
    <submittedName>
        <fullName evidence="3">Uncharacterized protein</fullName>
    </submittedName>
</protein>
<dbReference type="EMBL" id="JACAZI010000014">
    <property type="protein sequence ID" value="KAF7344678.1"/>
    <property type="molecule type" value="Genomic_DNA"/>
</dbReference>
<feature type="compositionally biased region" description="Low complexity" evidence="1">
    <location>
        <begin position="435"/>
        <end position="466"/>
    </location>
</feature>
<evidence type="ECO:0000256" key="1">
    <source>
        <dbReference type="SAM" id="MobiDB-lite"/>
    </source>
</evidence>
<feature type="region of interest" description="Disordered" evidence="1">
    <location>
        <begin position="435"/>
        <end position="488"/>
    </location>
</feature>
<evidence type="ECO:0000313" key="4">
    <source>
        <dbReference type="Proteomes" id="UP000620124"/>
    </source>
</evidence>
<dbReference type="OrthoDB" id="73875at2759"/>
<feature type="chain" id="PRO_5034634890" evidence="2">
    <location>
        <begin position="19"/>
        <end position="608"/>
    </location>
</feature>
<dbReference type="Proteomes" id="UP000620124">
    <property type="component" value="Unassembled WGS sequence"/>
</dbReference>
<evidence type="ECO:0000256" key="2">
    <source>
        <dbReference type="SAM" id="SignalP"/>
    </source>
</evidence>
<sequence length="608" mass="61799">MFSSSILVIVPFLAVINAVNDWKVPCTTGQCSYDLPTTNNGSASGTMTIWGAEDAISDITTAADWQILGCDPNALSQDIRLVCTSDDPNSSCSHLYASAGAVNKIVRLPENCGSSAFARIANAWVPEDQSIPASIAKRLVRRDGSTPQVKALTIDTNFDAVDYSKTGPVNIAIQGANVPGAGGTISIPPSRRSTRISQRSLLGFAKKAVKSIASNAINVKKSVNLKPLALTKSISLLNKSIKCGAATASLKADLAANAHATASVGVAASGTLIPPKLTDFGIITGLTASVDGTLDLTADVAGSIDSGKIPLINVGVPGLDFPGILTVGPSFQVNAEFTGSFDVNLDMQVGIVFNVNNAQLAFPPGTAAAPAAKAFSIGDTPLTLSASPEVKATGTVAAHLIPSLNLGISALGGQGQGDGAATTLLTKPAAAKTTKAAAAKATKPATKPAAKTAAKPASKPASKPAAEPASVKTTPVAKPAPVKTTQTPSEAAAVAAKKAAKVSARAVTASFGGCFNVGAELAVRAGADGSFFGLFDKSATKTLFTKNFEIFKKCFGSAAKRSPMLFSRSRLEREANLERRALSCPKAGVKSPVSVTKGTVKAASIKAA</sequence>
<feature type="signal peptide" evidence="2">
    <location>
        <begin position="1"/>
        <end position="18"/>
    </location>
</feature>